<proteinExistence type="predicted"/>
<evidence type="ECO:0000256" key="1">
    <source>
        <dbReference type="SAM" id="Phobius"/>
    </source>
</evidence>
<sequence length="125" mass="13810">MADSQKVAPQGLQATITAGLGTLATASCLQWIPADQAQYWAGVASLTVPVIGYLAARIFASMDEPEELTRYKARLLRDLKHQKRILKDKNISKEIKAGISKKYEQTMLKLATANQDYNGQELITD</sequence>
<evidence type="ECO:0000313" key="2">
    <source>
        <dbReference type="EMBL" id="BCD83685.1"/>
    </source>
</evidence>
<feature type="transmembrane region" description="Helical" evidence="1">
    <location>
        <begin position="39"/>
        <end position="60"/>
    </location>
</feature>
<dbReference type="RefSeq" id="WP_265169258.1">
    <property type="nucleotide sequence ID" value="NZ_AP023081.1"/>
</dbReference>
<dbReference type="Proteomes" id="UP001064896">
    <property type="component" value="Chromosome"/>
</dbReference>
<keyword evidence="3" id="KW-1185">Reference proteome</keyword>
<keyword evidence="1" id="KW-1133">Transmembrane helix</keyword>
<gene>
    <name evidence="2" type="ORF">PSm6_00920</name>
</gene>
<feature type="transmembrane region" description="Helical" evidence="1">
    <location>
        <begin position="12"/>
        <end position="33"/>
    </location>
</feature>
<evidence type="ECO:0008006" key="4">
    <source>
        <dbReference type="Google" id="ProtNLM"/>
    </source>
</evidence>
<keyword evidence="1" id="KW-0472">Membrane</keyword>
<name>A0ABM7L2E1_9PSED</name>
<protein>
    <recommendedName>
        <fullName evidence="4">Holin</fullName>
    </recommendedName>
</protein>
<reference evidence="2" key="1">
    <citation type="submission" date="2020-05" db="EMBL/GenBank/DDBJ databases">
        <title>Complete genome sequence of Pseudomonas sp. Sm006.</title>
        <authorList>
            <person name="Takeuchi K."/>
            <person name="Someya N."/>
        </authorList>
    </citation>
    <scope>NUCLEOTIDE SEQUENCE</scope>
    <source>
        <strain evidence="2">Sm006</strain>
    </source>
</reference>
<evidence type="ECO:0000313" key="3">
    <source>
        <dbReference type="Proteomes" id="UP001064896"/>
    </source>
</evidence>
<dbReference type="PROSITE" id="PS51257">
    <property type="entry name" value="PROKAR_LIPOPROTEIN"/>
    <property type="match status" value="1"/>
</dbReference>
<keyword evidence="1" id="KW-0812">Transmembrane</keyword>
<accession>A0ABM7L2E1</accession>
<dbReference type="EMBL" id="AP023081">
    <property type="protein sequence ID" value="BCD83685.1"/>
    <property type="molecule type" value="Genomic_DNA"/>
</dbReference>
<organism evidence="2 3">
    <name type="scientific">Pseudomonas solani</name>
    <dbReference type="NCBI Taxonomy" id="2731552"/>
    <lineage>
        <taxon>Bacteria</taxon>
        <taxon>Pseudomonadati</taxon>
        <taxon>Pseudomonadota</taxon>
        <taxon>Gammaproteobacteria</taxon>
        <taxon>Pseudomonadales</taxon>
        <taxon>Pseudomonadaceae</taxon>
        <taxon>Pseudomonas</taxon>
    </lineage>
</organism>